<evidence type="ECO:0000313" key="5">
    <source>
        <dbReference type="EMBL" id="KAK8939576.1"/>
    </source>
</evidence>
<evidence type="ECO:0000313" key="6">
    <source>
        <dbReference type="Proteomes" id="UP001412067"/>
    </source>
</evidence>
<feature type="compositionally biased region" description="Polar residues" evidence="3">
    <location>
        <begin position="73"/>
        <end position="93"/>
    </location>
</feature>
<feature type="domain" description="K Homology" evidence="4">
    <location>
        <begin position="261"/>
        <end position="303"/>
    </location>
</feature>
<dbReference type="InterPro" id="IPR004087">
    <property type="entry name" value="KH_dom"/>
</dbReference>
<gene>
    <name evidence="5" type="ORF">KSP40_PGU000101</name>
</gene>
<dbReference type="PANTHER" id="PTHR10288">
    <property type="entry name" value="KH DOMAIN CONTAINING RNA BINDING PROTEIN"/>
    <property type="match status" value="1"/>
</dbReference>
<dbReference type="EMBL" id="JBBWWR010000020">
    <property type="protein sequence ID" value="KAK8939576.1"/>
    <property type="molecule type" value="Genomic_DNA"/>
</dbReference>
<evidence type="ECO:0000256" key="1">
    <source>
        <dbReference type="ARBA" id="ARBA00022737"/>
    </source>
</evidence>
<dbReference type="Proteomes" id="UP001412067">
    <property type="component" value="Unassembled WGS sequence"/>
</dbReference>
<keyword evidence="1" id="KW-0677">Repeat</keyword>
<dbReference type="SMART" id="SM00322">
    <property type="entry name" value="KH"/>
    <property type="match status" value="2"/>
</dbReference>
<keyword evidence="6" id="KW-1185">Reference proteome</keyword>
<evidence type="ECO:0000256" key="3">
    <source>
        <dbReference type="SAM" id="MobiDB-lite"/>
    </source>
</evidence>
<keyword evidence="2" id="KW-0694">RNA-binding</keyword>
<accession>A0ABR2LF35</accession>
<feature type="region of interest" description="Disordered" evidence="3">
    <location>
        <begin position="115"/>
        <end position="159"/>
    </location>
</feature>
<name>A0ABR2LF35_9ASPA</name>
<dbReference type="InterPro" id="IPR036612">
    <property type="entry name" value="KH_dom_type_1_sf"/>
</dbReference>
<dbReference type="Gene3D" id="3.30.1370.10">
    <property type="entry name" value="K Homology domain, type 1"/>
    <property type="match status" value="2"/>
</dbReference>
<feature type="compositionally biased region" description="Basic and acidic residues" evidence="3">
    <location>
        <begin position="41"/>
        <end position="55"/>
    </location>
</feature>
<proteinExistence type="predicted"/>
<comment type="caution">
    <text evidence="5">The sequence shown here is derived from an EMBL/GenBank/DDBJ whole genome shotgun (WGS) entry which is preliminary data.</text>
</comment>
<feature type="region of interest" description="Disordered" evidence="3">
    <location>
        <begin position="41"/>
        <end position="100"/>
    </location>
</feature>
<evidence type="ECO:0000256" key="2">
    <source>
        <dbReference type="PROSITE-ProRule" id="PRU00117"/>
    </source>
</evidence>
<sequence>MLENPAGLELGFSRSPVTTSFSSLCRAGCIENSRFLMEENHHYSSRSDSKRKFDDQGAPPSPVAPASGRRPTGFSSPVTSLSSGTAAPTSYNNVHPPPDGIELAKQRAQEIAARLFSDAEAKRPRVENGGADDSKDKGFRFDQSSKPIGSTISSQVGMTPQMPYSSYGYPGSSKKIDIPNGRVGVIIGKNGETIKYLQVQSGAKIQVTRDMDADPNSHTRCVELIGTPEQINKAEQLVNDVLAEAEVGTSSTRKFATTPVGAEHFSMKIPNNKVGLIIGKGGESIRNMQATSGARIQVNTTIF</sequence>
<organism evidence="5 6">
    <name type="scientific">Platanthera guangdongensis</name>
    <dbReference type="NCBI Taxonomy" id="2320717"/>
    <lineage>
        <taxon>Eukaryota</taxon>
        <taxon>Viridiplantae</taxon>
        <taxon>Streptophyta</taxon>
        <taxon>Embryophyta</taxon>
        <taxon>Tracheophyta</taxon>
        <taxon>Spermatophyta</taxon>
        <taxon>Magnoliopsida</taxon>
        <taxon>Liliopsida</taxon>
        <taxon>Asparagales</taxon>
        <taxon>Orchidaceae</taxon>
        <taxon>Orchidoideae</taxon>
        <taxon>Orchideae</taxon>
        <taxon>Orchidinae</taxon>
        <taxon>Platanthera</taxon>
    </lineage>
</organism>
<dbReference type="InterPro" id="IPR004088">
    <property type="entry name" value="KH_dom_type_1"/>
</dbReference>
<reference evidence="5 6" key="1">
    <citation type="journal article" date="2022" name="Nat. Plants">
        <title>Genomes of leafy and leafless Platanthera orchids illuminate the evolution of mycoheterotrophy.</title>
        <authorList>
            <person name="Li M.H."/>
            <person name="Liu K.W."/>
            <person name="Li Z."/>
            <person name="Lu H.C."/>
            <person name="Ye Q.L."/>
            <person name="Zhang D."/>
            <person name="Wang J.Y."/>
            <person name="Li Y.F."/>
            <person name="Zhong Z.M."/>
            <person name="Liu X."/>
            <person name="Yu X."/>
            <person name="Liu D.K."/>
            <person name="Tu X.D."/>
            <person name="Liu B."/>
            <person name="Hao Y."/>
            <person name="Liao X.Y."/>
            <person name="Jiang Y.T."/>
            <person name="Sun W.H."/>
            <person name="Chen J."/>
            <person name="Chen Y.Q."/>
            <person name="Ai Y."/>
            <person name="Zhai J.W."/>
            <person name="Wu S.S."/>
            <person name="Zhou Z."/>
            <person name="Hsiao Y.Y."/>
            <person name="Wu W.L."/>
            <person name="Chen Y.Y."/>
            <person name="Lin Y.F."/>
            <person name="Hsu J.L."/>
            <person name="Li C.Y."/>
            <person name="Wang Z.W."/>
            <person name="Zhao X."/>
            <person name="Zhong W.Y."/>
            <person name="Ma X.K."/>
            <person name="Ma L."/>
            <person name="Huang J."/>
            <person name="Chen G.Z."/>
            <person name="Huang M.Z."/>
            <person name="Huang L."/>
            <person name="Peng D.H."/>
            <person name="Luo Y.B."/>
            <person name="Zou S.Q."/>
            <person name="Chen S.P."/>
            <person name="Lan S."/>
            <person name="Tsai W.C."/>
            <person name="Van de Peer Y."/>
            <person name="Liu Z.J."/>
        </authorList>
    </citation>
    <scope>NUCLEOTIDE SEQUENCE [LARGE SCALE GENOMIC DNA]</scope>
    <source>
        <strain evidence="5">Lor288</strain>
    </source>
</reference>
<feature type="domain" description="K Homology" evidence="4">
    <location>
        <begin position="170"/>
        <end position="243"/>
    </location>
</feature>
<feature type="compositionally biased region" description="Basic and acidic residues" evidence="3">
    <location>
        <begin position="117"/>
        <end position="140"/>
    </location>
</feature>
<protein>
    <recommendedName>
        <fullName evidence="4">K Homology domain-containing protein</fullName>
    </recommendedName>
</protein>
<evidence type="ECO:0000259" key="4">
    <source>
        <dbReference type="SMART" id="SM00322"/>
    </source>
</evidence>
<dbReference type="SUPFAM" id="SSF54791">
    <property type="entry name" value="Eukaryotic type KH-domain (KH-domain type I)"/>
    <property type="match status" value="2"/>
</dbReference>
<dbReference type="PROSITE" id="PS50084">
    <property type="entry name" value="KH_TYPE_1"/>
    <property type="match status" value="2"/>
</dbReference>
<dbReference type="Pfam" id="PF00013">
    <property type="entry name" value="KH_1"/>
    <property type="match status" value="2"/>
</dbReference>
<feature type="compositionally biased region" description="Polar residues" evidence="3">
    <location>
        <begin position="142"/>
        <end position="158"/>
    </location>
</feature>